<name>A0A2T2WW11_9FIRM</name>
<accession>A0A2T2WW11</accession>
<protein>
    <recommendedName>
        <fullName evidence="3">Lipoprotein</fullName>
    </recommendedName>
</protein>
<dbReference type="AlphaFoldDB" id="A0A2T2WW11"/>
<sequence>MNRVASFAMALTVLLFVTGCGAVLAPRIGSGGYPAAVAWVDHRLSPKDYILLIGLSRSPRHHPLTVYIMRRQVKLVGRALPRNTLVGIAVNPKRPKWMGRIYYQLPNQKHWRVLVNHSGPSPSP</sequence>
<proteinExistence type="predicted"/>
<evidence type="ECO:0008006" key="3">
    <source>
        <dbReference type="Google" id="ProtNLM"/>
    </source>
</evidence>
<evidence type="ECO:0000313" key="2">
    <source>
        <dbReference type="Proteomes" id="UP000242699"/>
    </source>
</evidence>
<dbReference type="Proteomes" id="UP000242699">
    <property type="component" value="Unassembled WGS sequence"/>
</dbReference>
<organism evidence="1 2">
    <name type="scientific">Sulfobacillus benefaciens</name>
    <dbReference type="NCBI Taxonomy" id="453960"/>
    <lineage>
        <taxon>Bacteria</taxon>
        <taxon>Bacillati</taxon>
        <taxon>Bacillota</taxon>
        <taxon>Clostridia</taxon>
        <taxon>Eubacteriales</taxon>
        <taxon>Clostridiales Family XVII. Incertae Sedis</taxon>
        <taxon>Sulfobacillus</taxon>
    </lineage>
</organism>
<evidence type="ECO:0000313" key="1">
    <source>
        <dbReference type="EMBL" id="PSR26415.1"/>
    </source>
</evidence>
<gene>
    <name evidence="1" type="ORF">C7B43_13815</name>
</gene>
<comment type="caution">
    <text evidence="1">The sequence shown here is derived from an EMBL/GenBank/DDBJ whole genome shotgun (WGS) entry which is preliminary data.</text>
</comment>
<reference evidence="1 2" key="1">
    <citation type="journal article" date="2014" name="BMC Genomics">
        <title>Comparison of environmental and isolate Sulfobacillus genomes reveals diverse carbon, sulfur, nitrogen, and hydrogen metabolisms.</title>
        <authorList>
            <person name="Justice N.B."/>
            <person name="Norman A."/>
            <person name="Brown C.T."/>
            <person name="Singh A."/>
            <person name="Thomas B.C."/>
            <person name="Banfield J.F."/>
        </authorList>
    </citation>
    <scope>NUCLEOTIDE SEQUENCE [LARGE SCALE GENOMIC DNA]</scope>
    <source>
        <strain evidence="1">AMDSBA1</strain>
    </source>
</reference>
<dbReference type="PROSITE" id="PS51257">
    <property type="entry name" value="PROKAR_LIPOPROTEIN"/>
    <property type="match status" value="1"/>
</dbReference>
<dbReference type="EMBL" id="PXYT01000036">
    <property type="protein sequence ID" value="PSR26415.1"/>
    <property type="molecule type" value="Genomic_DNA"/>
</dbReference>